<keyword evidence="4" id="KW-0572">Peptidoglycan-anchor</keyword>
<accession>A0A1Q5PL05</accession>
<proteinExistence type="predicted"/>
<keyword evidence="6" id="KW-0472">Membrane</keyword>
<evidence type="ECO:0000256" key="7">
    <source>
        <dbReference type="SAM" id="SignalP"/>
    </source>
</evidence>
<feature type="region of interest" description="Disordered" evidence="5">
    <location>
        <begin position="335"/>
        <end position="367"/>
    </location>
</feature>
<evidence type="ECO:0000256" key="4">
    <source>
        <dbReference type="ARBA" id="ARBA00023088"/>
    </source>
</evidence>
<keyword evidence="6" id="KW-0812">Transmembrane</keyword>
<evidence type="ECO:0000256" key="3">
    <source>
        <dbReference type="ARBA" id="ARBA00022729"/>
    </source>
</evidence>
<dbReference type="InterPro" id="IPR026466">
    <property type="entry name" value="Fim_isopep_form_D2_dom"/>
</dbReference>
<dbReference type="NCBIfam" id="TIGR01167">
    <property type="entry name" value="LPXTG_anchor"/>
    <property type="match status" value="1"/>
</dbReference>
<dbReference type="InterPro" id="IPR048052">
    <property type="entry name" value="FM1-like"/>
</dbReference>
<dbReference type="Gene3D" id="2.60.40.740">
    <property type="match status" value="1"/>
</dbReference>
<keyword evidence="2" id="KW-0964">Secreted</keyword>
<name>A0A1Q5PL05_9ACTO</name>
<dbReference type="NCBIfam" id="TIGR04226">
    <property type="entry name" value="RrgB_K2N_iso_D2"/>
    <property type="match status" value="1"/>
</dbReference>
<evidence type="ECO:0000259" key="8">
    <source>
        <dbReference type="PROSITE" id="PS50847"/>
    </source>
</evidence>
<reference evidence="9 10" key="1">
    <citation type="submission" date="2016-11" db="EMBL/GenBank/DDBJ databases">
        <title>Actinomyces gypaetusis sp. nov. isolated from the vulture Gypaetus barbatus in Qinghai Tibet Plateau China.</title>
        <authorList>
            <person name="Meng X."/>
        </authorList>
    </citation>
    <scope>NUCLEOTIDE SEQUENCE [LARGE SCALE GENOMIC DNA]</scope>
    <source>
        <strain evidence="9 10">VUL4_2</strain>
    </source>
</reference>
<dbReference type="Pfam" id="PF00746">
    <property type="entry name" value="Gram_pos_anchor"/>
    <property type="match status" value="1"/>
</dbReference>
<dbReference type="Pfam" id="PF17802">
    <property type="entry name" value="SpaA"/>
    <property type="match status" value="1"/>
</dbReference>
<dbReference type="InterPro" id="IPR019931">
    <property type="entry name" value="LPXTG_anchor"/>
</dbReference>
<dbReference type="GO" id="GO:0005975">
    <property type="term" value="P:carbohydrate metabolic process"/>
    <property type="evidence" value="ECO:0007669"/>
    <property type="project" value="UniProtKB-ARBA"/>
</dbReference>
<keyword evidence="1" id="KW-0134">Cell wall</keyword>
<dbReference type="InterPro" id="IPR032364">
    <property type="entry name" value="GramPos_pilinD1_N"/>
</dbReference>
<feature type="signal peptide" evidence="7">
    <location>
        <begin position="1"/>
        <end position="30"/>
    </location>
</feature>
<evidence type="ECO:0000313" key="9">
    <source>
        <dbReference type="EMBL" id="OKL47316.1"/>
    </source>
</evidence>
<organism evidence="9 10">
    <name type="scientific">Boudabousia liubingyangii</name>
    <dbReference type="NCBI Taxonomy" id="1921764"/>
    <lineage>
        <taxon>Bacteria</taxon>
        <taxon>Bacillati</taxon>
        <taxon>Actinomycetota</taxon>
        <taxon>Actinomycetes</taxon>
        <taxon>Actinomycetales</taxon>
        <taxon>Actinomycetaceae</taxon>
        <taxon>Boudabousia</taxon>
    </lineage>
</organism>
<feature type="chain" id="PRO_5012614958" description="Gram-positive cocci surface proteins LPxTG domain-containing protein" evidence="7">
    <location>
        <begin position="31"/>
        <end position="525"/>
    </location>
</feature>
<comment type="caution">
    <text evidence="9">The sequence shown here is derived from an EMBL/GenBank/DDBJ whole genome shotgun (WGS) entry which is preliminary data.</text>
</comment>
<gene>
    <name evidence="9" type="ORF">BSR29_06810</name>
</gene>
<dbReference type="InterPro" id="IPR013783">
    <property type="entry name" value="Ig-like_fold"/>
</dbReference>
<evidence type="ECO:0000256" key="6">
    <source>
        <dbReference type="SAM" id="Phobius"/>
    </source>
</evidence>
<feature type="domain" description="Gram-positive cocci surface proteins LPxTG" evidence="8">
    <location>
        <begin position="491"/>
        <end position="525"/>
    </location>
</feature>
<feature type="transmembrane region" description="Helical" evidence="6">
    <location>
        <begin position="499"/>
        <end position="519"/>
    </location>
</feature>
<dbReference type="Gene3D" id="2.60.40.10">
    <property type="entry name" value="Immunoglobulins"/>
    <property type="match status" value="2"/>
</dbReference>
<dbReference type="PROSITE" id="PS50847">
    <property type="entry name" value="GRAM_POS_ANCHORING"/>
    <property type="match status" value="1"/>
</dbReference>
<evidence type="ECO:0000256" key="5">
    <source>
        <dbReference type="SAM" id="MobiDB-lite"/>
    </source>
</evidence>
<evidence type="ECO:0000256" key="1">
    <source>
        <dbReference type="ARBA" id="ARBA00022512"/>
    </source>
</evidence>
<protein>
    <recommendedName>
        <fullName evidence="8">Gram-positive cocci surface proteins LPxTG domain-containing protein</fullName>
    </recommendedName>
</protein>
<evidence type="ECO:0000313" key="10">
    <source>
        <dbReference type="Proteomes" id="UP000186785"/>
    </source>
</evidence>
<evidence type="ECO:0000256" key="2">
    <source>
        <dbReference type="ARBA" id="ARBA00022525"/>
    </source>
</evidence>
<dbReference type="RefSeq" id="WP_073709548.1">
    <property type="nucleotide sequence ID" value="NZ_MQSV01000004.1"/>
</dbReference>
<keyword evidence="3 7" id="KW-0732">Signal</keyword>
<keyword evidence="6" id="KW-1133">Transmembrane helix</keyword>
<dbReference type="NCBIfam" id="NF033902">
    <property type="entry name" value="iso_D2_wall_anc"/>
    <property type="match status" value="1"/>
</dbReference>
<dbReference type="AlphaFoldDB" id="A0A1Q5PL05"/>
<dbReference type="Pfam" id="PF16555">
    <property type="entry name" value="GramPos_pilinD1"/>
    <property type="match status" value="1"/>
</dbReference>
<dbReference type="InterPro" id="IPR041033">
    <property type="entry name" value="SpaA_PFL_dom_1"/>
</dbReference>
<dbReference type="Proteomes" id="UP000186785">
    <property type="component" value="Unassembled WGS sequence"/>
</dbReference>
<sequence>MKTNKKLHQLCAAAAVLSIGALGFSTSAMAVEPGPDASTTKGAVEGTIPATLPALNQSTNLRVHKHEQPTPAGAAGDGTEKNAPTTKAIAGVTFKVQKLTAFDLTTNEGWVNGSKVAEKFNENHDTSLLGALDTGSSELTNADGVASFDALTPGYYLVSEVGTSKSPAGSLVPAKPFVVALPLTNPDDTTKWLDTVHVYPKNEVIKIEKGLADNKVQLGGDVTYTLTSSVPLNMNGKYVVVDKLSESAKLKEGAEDITVTAAGVDLTSADYTLTKEAHKLVVTFNESGLKKLAAERATNADLKVVVTLKATLESFPADGNIDNVAYLAPSADFNEEDLSRLPSSEQPDPTKPYDDNNAGNKPAVPSNKVTTKLGQVKVIKFEAGAEGTKLNDAVFKLNYCDDLNTNLTVGTANTFTTGENGEVTIQGLQLTNFANNAAVNDGREFCLTETKAPAGYELLPEAIRFTLKDANQTAPLEIKVPNTKKNGGFNLPLTGANGLITLGVAGAALAGGGALLIVARRRNNH</sequence>
<dbReference type="STRING" id="1921764.BSR28_07470"/>
<dbReference type="EMBL" id="MQSV01000004">
    <property type="protein sequence ID" value="OKL47316.1"/>
    <property type="molecule type" value="Genomic_DNA"/>
</dbReference>
<keyword evidence="10" id="KW-1185">Reference proteome</keyword>